<evidence type="ECO:0000256" key="7">
    <source>
        <dbReference type="RuleBase" id="RU000570"/>
    </source>
</evidence>
<dbReference type="NCBIfam" id="TIGR01022">
    <property type="entry name" value="rpmJ_bact"/>
    <property type="match status" value="1"/>
</dbReference>
<dbReference type="GO" id="GO:0003735">
    <property type="term" value="F:structural constituent of ribosome"/>
    <property type="evidence" value="ECO:0007669"/>
    <property type="project" value="InterPro"/>
</dbReference>
<organism evidence="8 9">
    <name type="scientific">Podarcis muralis</name>
    <name type="common">Wall lizard</name>
    <name type="synonym">Lacerta muralis</name>
    <dbReference type="NCBI Taxonomy" id="64176"/>
    <lineage>
        <taxon>Eukaryota</taxon>
        <taxon>Metazoa</taxon>
        <taxon>Chordata</taxon>
        <taxon>Craniata</taxon>
        <taxon>Vertebrata</taxon>
        <taxon>Euteleostomi</taxon>
        <taxon>Lepidosauria</taxon>
        <taxon>Squamata</taxon>
        <taxon>Bifurcata</taxon>
        <taxon>Unidentata</taxon>
        <taxon>Episquamata</taxon>
        <taxon>Laterata</taxon>
        <taxon>Lacertibaenia</taxon>
        <taxon>Lacertidae</taxon>
        <taxon>Podarcis</taxon>
    </lineage>
</organism>
<dbReference type="PANTHER" id="PTHR46909">
    <property type="entry name" value="39S RIBOSOMAL PROTEIN L36, MITOCHONDRIAL"/>
    <property type="match status" value="1"/>
</dbReference>
<dbReference type="GeneTree" id="ENSGT00940000173658"/>
<comment type="similarity">
    <text evidence="2 7">Belongs to the bacterial ribosomal protein bL36 family.</text>
</comment>
<evidence type="ECO:0000313" key="8">
    <source>
        <dbReference type="Ensembl" id="ENSPMRP00000017865.1"/>
    </source>
</evidence>
<dbReference type="HAMAP" id="MF_00251">
    <property type="entry name" value="Ribosomal_bL36"/>
    <property type="match status" value="1"/>
</dbReference>
<dbReference type="Pfam" id="PF00444">
    <property type="entry name" value="Ribosomal_L36"/>
    <property type="match status" value="1"/>
</dbReference>
<evidence type="ECO:0000256" key="3">
    <source>
        <dbReference type="ARBA" id="ARBA00022946"/>
    </source>
</evidence>
<evidence type="ECO:0000256" key="5">
    <source>
        <dbReference type="ARBA" id="ARBA00023128"/>
    </source>
</evidence>
<evidence type="ECO:0000256" key="2">
    <source>
        <dbReference type="ARBA" id="ARBA00007645"/>
    </source>
</evidence>
<keyword evidence="4 7" id="KW-0689">Ribosomal protein</keyword>
<reference evidence="8" key="3">
    <citation type="submission" date="2025-09" db="UniProtKB">
        <authorList>
            <consortium name="Ensembl"/>
        </authorList>
    </citation>
    <scope>IDENTIFICATION</scope>
</reference>
<dbReference type="SUPFAM" id="SSF57840">
    <property type="entry name" value="Ribosomal protein L36"/>
    <property type="match status" value="1"/>
</dbReference>
<dbReference type="PANTHER" id="PTHR46909:SF1">
    <property type="entry name" value="LARGE RIBOSOMAL SUBUNIT PROTEIN BL36M"/>
    <property type="match status" value="1"/>
</dbReference>
<reference evidence="8" key="2">
    <citation type="submission" date="2025-08" db="UniProtKB">
        <authorList>
            <consortium name="Ensembl"/>
        </authorList>
    </citation>
    <scope>IDENTIFICATION</scope>
</reference>
<keyword evidence="9" id="KW-1185">Reference proteome</keyword>
<proteinExistence type="inferred from homology"/>
<dbReference type="AlphaFoldDB" id="A0A670J0Z2"/>
<reference evidence="8 9" key="1">
    <citation type="journal article" date="2019" name="Proc. Natl. Acad. Sci. U.S.A.">
        <title>Regulatory changes in pterin and carotenoid genes underlie balanced color polymorphisms in the wall lizard.</title>
        <authorList>
            <person name="Andrade P."/>
            <person name="Pinho C."/>
            <person name="Perez I de Lanuza G."/>
            <person name="Afonso S."/>
            <person name="Brejcha J."/>
            <person name="Rubin C.J."/>
            <person name="Wallerman O."/>
            <person name="Pereira P."/>
            <person name="Sabatino S.J."/>
            <person name="Bellati A."/>
            <person name="Pellitteri-Rosa D."/>
            <person name="Bosakova Z."/>
            <person name="Bunikis I."/>
            <person name="Carretero M.A."/>
            <person name="Feiner N."/>
            <person name="Marsik P."/>
            <person name="Pauperio F."/>
            <person name="Salvi D."/>
            <person name="Soler L."/>
            <person name="While G.M."/>
            <person name="Uller T."/>
            <person name="Font E."/>
            <person name="Andersson L."/>
            <person name="Carneiro M."/>
        </authorList>
    </citation>
    <scope>NUCLEOTIDE SEQUENCE</scope>
</reference>
<keyword evidence="5" id="KW-0496">Mitochondrion</keyword>
<protein>
    <recommendedName>
        <fullName evidence="7">Ribosomal protein</fullName>
    </recommendedName>
</protein>
<evidence type="ECO:0000256" key="6">
    <source>
        <dbReference type="ARBA" id="ARBA00023274"/>
    </source>
</evidence>
<dbReference type="InterPro" id="IPR000473">
    <property type="entry name" value="Ribosomal_bL36"/>
</dbReference>
<name>A0A670J0Z2_PODMU</name>
<evidence type="ECO:0000256" key="4">
    <source>
        <dbReference type="ARBA" id="ARBA00022980"/>
    </source>
</evidence>
<dbReference type="GO" id="GO:0005762">
    <property type="term" value="C:mitochondrial large ribosomal subunit"/>
    <property type="evidence" value="ECO:0007669"/>
    <property type="project" value="TreeGrafter"/>
</dbReference>
<keyword evidence="6 7" id="KW-0687">Ribonucleoprotein</keyword>
<dbReference type="GO" id="GO:0006412">
    <property type="term" value="P:translation"/>
    <property type="evidence" value="ECO:0007669"/>
    <property type="project" value="InterPro"/>
</dbReference>
<evidence type="ECO:0000313" key="9">
    <source>
        <dbReference type="Proteomes" id="UP000472272"/>
    </source>
</evidence>
<keyword evidence="3" id="KW-0809">Transit peptide</keyword>
<dbReference type="OMA" id="IYCKTHP"/>
<comment type="subcellular location">
    <subcellularLocation>
        <location evidence="1">Mitochondrion</location>
    </subcellularLocation>
</comment>
<dbReference type="InterPro" id="IPR035977">
    <property type="entry name" value="Ribosomal_bL36_sp"/>
</dbReference>
<dbReference type="Proteomes" id="UP000472272">
    <property type="component" value="Chromosome 7"/>
</dbReference>
<accession>A0A670J0Z2</accession>
<sequence>MASLLLRNVMAASVTSARFLSCGTASRLFSSWLVGRSKTASPLQTLPAARPRHVDLLPFLASCPPLSLQPVAGIKCKAVLKKRCKDCFIVRRRGHLYVYCKTHPRHKQRKL</sequence>
<evidence type="ECO:0000256" key="1">
    <source>
        <dbReference type="ARBA" id="ARBA00004173"/>
    </source>
</evidence>
<dbReference type="InterPro" id="IPR052143">
    <property type="entry name" value="Mitoribosomal_bL36m"/>
</dbReference>
<dbReference type="Ensembl" id="ENSPMRT00000019013.1">
    <property type="protein sequence ID" value="ENSPMRP00000017865.1"/>
    <property type="gene ID" value="ENSPMRG00000011792.1"/>
</dbReference>